<evidence type="ECO:0000313" key="2">
    <source>
        <dbReference type="Proteomes" id="UP000001542"/>
    </source>
</evidence>
<proteinExistence type="predicted"/>
<accession>A2GDE8</accession>
<dbReference type="EMBL" id="DS115188">
    <property type="protein sequence ID" value="EAX84819.1"/>
    <property type="molecule type" value="Genomic_DNA"/>
</dbReference>
<dbReference type="VEuPathDB" id="TrichDB:TVAGG3_0911940"/>
<organism evidence="1 2">
    <name type="scientific">Trichomonas vaginalis (strain ATCC PRA-98 / G3)</name>
    <dbReference type="NCBI Taxonomy" id="412133"/>
    <lineage>
        <taxon>Eukaryota</taxon>
        <taxon>Metamonada</taxon>
        <taxon>Parabasalia</taxon>
        <taxon>Trichomonadida</taxon>
        <taxon>Trichomonadidae</taxon>
        <taxon>Trichomonas</taxon>
    </lineage>
</organism>
<dbReference type="RefSeq" id="XP_001297749.1">
    <property type="nucleotide sequence ID" value="XM_001297748.1"/>
</dbReference>
<reference evidence="1" key="2">
    <citation type="journal article" date="2007" name="Science">
        <title>Draft genome sequence of the sexually transmitted pathogen Trichomonas vaginalis.</title>
        <authorList>
            <person name="Carlton J.M."/>
            <person name="Hirt R.P."/>
            <person name="Silva J.C."/>
            <person name="Delcher A.L."/>
            <person name="Schatz M."/>
            <person name="Zhao Q."/>
            <person name="Wortman J.R."/>
            <person name="Bidwell S.L."/>
            <person name="Alsmark U.C.M."/>
            <person name="Besteiro S."/>
            <person name="Sicheritz-Ponten T."/>
            <person name="Noel C.J."/>
            <person name="Dacks J.B."/>
            <person name="Foster P.G."/>
            <person name="Simillion C."/>
            <person name="Van de Peer Y."/>
            <person name="Miranda-Saavedra D."/>
            <person name="Barton G.J."/>
            <person name="Westrop G.D."/>
            <person name="Mueller S."/>
            <person name="Dessi D."/>
            <person name="Fiori P.L."/>
            <person name="Ren Q."/>
            <person name="Paulsen I."/>
            <person name="Zhang H."/>
            <person name="Bastida-Corcuera F.D."/>
            <person name="Simoes-Barbosa A."/>
            <person name="Brown M.T."/>
            <person name="Hayes R.D."/>
            <person name="Mukherjee M."/>
            <person name="Okumura C.Y."/>
            <person name="Schneider R."/>
            <person name="Smith A.J."/>
            <person name="Vanacova S."/>
            <person name="Villalvazo M."/>
            <person name="Haas B.J."/>
            <person name="Pertea M."/>
            <person name="Feldblyum T.V."/>
            <person name="Utterback T.R."/>
            <person name="Shu C.L."/>
            <person name="Osoegawa K."/>
            <person name="de Jong P.J."/>
            <person name="Hrdy I."/>
            <person name="Horvathova L."/>
            <person name="Zubacova Z."/>
            <person name="Dolezal P."/>
            <person name="Malik S.B."/>
            <person name="Logsdon J.M. Jr."/>
            <person name="Henze K."/>
            <person name="Gupta A."/>
            <person name="Wang C.C."/>
            <person name="Dunne R.L."/>
            <person name="Upcroft J.A."/>
            <person name="Upcroft P."/>
            <person name="White O."/>
            <person name="Salzberg S.L."/>
            <person name="Tang P."/>
            <person name="Chiu C.-H."/>
            <person name="Lee Y.-S."/>
            <person name="Embley T.M."/>
            <person name="Coombs G.H."/>
            <person name="Mottram J.C."/>
            <person name="Tachezy J."/>
            <person name="Fraser-Liggett C.M."/>
            <person name="Johnson P.J."/>
        </authorList>
    </citation>
    <scope>NUCLEOTIDE SEQUENCE [LARGE SCALE GENOMIC DNA]</scope>
    <source>
        <strain evidence="1">G3</strain>
    </source>
</reference>
<sequence length="185" mass="21552">MTTIKTVTRINLNDLMIDCPRSSSSSQLIYDSSSQHPLERRRILGALRERTIFIQNNIPPPILPKTIVTPKIQPEITFDDKAEIKELVSRINDHVNHILAAQECSLEDKLYDIDAQTQRNQILQEELENRLIKIQRQLASMKRESQSKTHQYVTQRPEFTSTYSATPKPMRTYQNDDSPFVFKRI</sequence>
<protein>
    <submittedName>
        <fullName evidence="1">Uncharacterized protein</fullName>
    </submittedName>
</protein>
<evidence type="ECO:0000313" key="1">
    <source>
        <dbReference type="EMBL" id="EAX84819.1"/>
    </source>
</evidence>
<name>A2GDE8_TRIV3</name>
<dbReference type="InParanoid" id="A2GDE8"/>
<keyword evidence="2" id="KW-1185">Reference proteome</keyword>
<dbReference type="SMR" id="A2GDE8"/>
<dbReference type="AlphaFoldDB" id="A2GDE8"/>
<dbReference type="KEGG" id="tva:4742453"/>
<dbReference type="Proteomes" id="UP000001542">
    <property type="component" value="Unassembled WGS sequence"/>
</dbReference>
<gene>
    <name evidence="1" type="ORF">TVAG_508060</name>
</gene>
<dbReference type="VEuPathDB" id="TrichDB:TVAG_508060"/>
<reference evidence="1" key="1">
    <citation type="submission" date="2006-10" db="EMBL/GenBank/DDBJ databases">
        <authorList>
            <person name="Amadeo P."/>
            <person name="Zhao Q."/>
            <person name="Wortman J."/>
            <person name="Fraser-Liggett C."/>
            <person name="Carlton J."/>
        </authorList>
    </citation>
    <scope>NUCLEOTIDE SEQUENCE</scope>
    <source>
        <strain evidence="1">G3</strain>
    </source>
</reference>